<keyword evidence="1" id="KW-0812">Transmembrane</keyword>
<dbReference type="EMBL" id="MHIG01000018">
    <property type="protein sequence ID" value="OGY46992.1"/>
    <property type="molecule type" value="Genomic_DNA"/>
</dbReference>
<dbReference type="AlphaFoldDB" id="A0A1G1Y3W4"/>
<evidence type="ECO:0000313" key="2">
    <source>
        <dbReference type="EMBL" id="OGY46992.1"/>
    </source>
</evidence>
<dbReference type="Proteomes" id="UP000178385">
    <property type="component" value="Unassembled WGS sequence"/>
</dbReference>
<evidence type="ECO:0008006" key="4">
    <source>
        <dbReference type="Google" id="ProtNLM"/>
    </source>
</evidence>
<keyword evidence="1" id="KW-1133">Transmembrane helix</keyword>
<evidence type="ECO:0000256" key="1">
    <source>
        <dbReference type="SAM" id="Phobius"/>
    </source>
</evidence>
<organism evidence="2 3">
    <name type="scientific">Candidatus Buchananbacteria bacterium RIFCSPHIGHO2_01_FULL_47_11b</name>
    <dbReference type="NCBI Taxonomy" id="1797537"/>
    <lineage>
        <taxon>Bacteria</taxon>
        <taxon>Candidatus Buchananiibacteriota</taxon>
    </lineage>
</organism>
<keyword evidence="1" id="KW-0472">Membrane</keyword>
<evidence type="ECO:0000313" key="3">
    <source>
        <dbReference type="Proteomes" id="UP000178385"/>
    </source>
</evidence>
<name>A0A1G1Y3W4_9BACT</name>
<accession>A0A1G1Y3W4</accession>
<protein>
    <recommendedName>
        <fullName evidence="4">Transmembrane protein</fullName>
    </recommendedName>
</protein>
<gene>
    <name evidence="2" type="ORF">A2840_01960</name>
</gene>
<sequence>MEIKTRTLIITAIFFGVALVATVFIFLYRAGTDSIIQAYVAKITTCANITDERDCFSRDYCQGIYDSQQVFAGCQNVSSQARQITETHRQLCTQTGGQWYKNMYGESCICLSGRFDSTAGCINR</sequence>
<comment type="caution">
    <text evidence="2">The sequence shown here is derived from an EMBL/GenBank/DDBJ whole genome shotgun (WGS) entry which is preliminary data.</text>
</comment>
<proteinExistence type="predicted"/>
<feature type="transmembrane region" description="Helical" evidence="1">
    <location>
        <begin position="7"/>
        <end position="28"/>
    </location>
</feature>
<reference evidence="2 3" key="1">
    <citation type="journal article" date="2016" name="Nat. Commun.">
        <title>Thousands of microbial genomes shed light on interconnected biogeochemical processes in an aquifer system.</title>
        <authorList>
            <person name="Anantharaman K."/>
            <person name="Brown C.T."/>
            <person name="Hug L.A."/>
            <person name="Sharon I."/>
            <person name="Castelle C.J."/>
            <person name="Probst A.J."/>
            <person name="Thomas B.C."/>
            <person name="Singh A."/>
            <person name="Wilkins M.J."/>
            <person name="Karaoz U."/>
            <person name="Brodie E.L."/>
            <person name="Williams K.H."/>
            <person name="Hubbard S.S."/>
            <person name="Banfield J.F."/>
        </authorList>
    </citation>
    <scope>NUCLEOTIDE SEQUENCE [LARGE SCALE GENOMIC DNA]</scope>
</reference>